<dbReference type="Proteomes" id="UP001611548">
    <property type="component" value="Unassembled WGS sequence"/>
</dbReference>
<name>A0ABW7UL56_9ACTN</name>
<sequence length="442" mass="48526">MGNAAPSRRTSPAPPSHRTPPTRRAALSLLAAAPAAALLTGCNGASTSSGGRVTLRYFFWGDVIRAELLGKCIKIFESEHPKIRIKSGFVAFDAYFQKLATAAAGGNPPDVMHVDFNWVRTLTDHGVLADLEEFSGPGKEIQPDTIVLALRTAGVVEGKRFCLPLAQNSLAMAYDHELWEQAGARPPSWEMSWAEFQDEALKVEEFTRGKQAGVDNLARDGNGIELYQLQHGRQFWTPEGRIGITRDDYREYLHYLTDWRRHGGLAGPEVYLESLPADPIAARRTASTILWDNQLATRVTQRGGPLALATPPTHGDVSGLYPKPGILAGVAAESPYRSQGARFVNFLINDPRCAEIMGANIGMPPTTRQAPATGRLKGLDRETLRYERHVADRQIPTPNPPGDGGAPLYLYQQRLLERFNYGRVSIDDAVDQFFDQVSVVLA</sequence>
<dbReference type="Pfam" id="PF01547">
    <property type="entry name" value="SBP_bac_1"/>
    <property type="match status" value="1"/>
</dbReference>
<dbReference type="SUPFAM" id="SSF53850">
    <property type="entry name" value="Periplasmic binding protein-like II"/>
    <property type="match status" value="1"/>
</dbReference>
<dbReference type="InterPro" id="IPR006059">
    <property type="entry name" value="SBP"/>
</dbReference>
<comment type="caution">
    <text evidence="2">The sequence shown here is derived from an EMBL/GenBank/DDBJ whole genome shotgun (WGS) entry which is preliminary data.</text>
</comment>
<feature type="compositionally biased region" description="Low complexity" evidence="1">
    <location>
        <begin position="1"/>
        <end position="11"/>
    </location>
</feature>
<evidence type="ECO:0000256" key="1">
    <source>
        <dbReference type="SAM" id="MobiDB-lite"/>
    </source>
</evidence>
<dbReference type="PANTHER" id="PTHR43649:SF30">
    <property type="entry name" value="ABC TRANSPORTER SUBSTRATE-BINDING PROTEIN"/>
    <property type="match status" value="1"/>
</dbReference>
<gene>
    <name evidence="2" type="ORF">ACH429_04540</name>
</gene>
<protein>
    <submittedName>
        <fullName evidence="2">ABC transporter substrate-binding protein</fullName>
    </submittedName>
</protein>
<feature type="region of interest" description="Disordered" evidence="1">
    <location>
        <begin position="1"/>
        <end position="22"/>
    </location>
</feature>
<keyword evidence="3" id="KW-1185">Reference proteome</keyword>
<accession>A0ABW7UL56</accession>
<evidence type="ECO:0000313" key="3">
    <source>
        <dbReference type="Proteomes" id="UP001611548"/>
    </source>
</evidence>
<organism evidence="2 3">
    <name type="scientific">Streptomyces pathocidini</name>
    <dbReference type="NCBI Taxonomy" id="1650571"/>
    <lineage>
        <taxon>Bacteria</taxon>
        <taxon>Bacillati</taxon>
        <taxon>Actinomycetota</taxon>
        <taxon>Actinomycetes</taxon>
        <taxon>Kitasatosporales</taxon>
        <taxon>Streptomycetaceae</taxon>
        <taxon>Streptomyces</taxon>
    </lineage>
</organism>
<proteinExistence type="predicted"/>
<reference evidence="2 3" key="1">
    <citation type="submission" date="2024-10" db="EMBL/GenBank/DDBJ databases">
        <title>The Natural Products Discovery Center: Release of the First 8490 Sequenced Strains for Exploring Actinobacteria Biosynthetic Diversity.</title>
        <authorList>
            <person name="Kalkreuter E."/>
            <person name="Kautsar S.A."/>
            <person name="Yang D."/>
            <person name="Bader C.D."/>
            <person name="Teijaro C.N."/>
            <person name="Fluegel L."/>
            <person name="Davis C.M."/>
            <person name="Simpson J.R."/>
            <person name="Lauterbach L."/>
            <person name="Steele A.D."/>
            <person name="Gui C."/>
            <person name="Meng S."/>
            <person name="Li G."/>
            <person name="Viehrig K."/>
            <person name="Ye F."/>
            <person name="Su P."/>
            <person name="Kiefer A.F."/>
            <person name="Nichols A."/>
            <person name="Cepeda A.J."/>
            <person name="Yan W."/>
            <person name="Fan B."/>
            <person name="Jiang Y."/>
            <person name="Adhikari A."/>
            <person name="Zheng C.-J."/>
            <person name="Schuster L."/>
            <person name="Cowan T.M."/>
            <person name="Smanski M.J."/>
            <person name="Chevrette M.G."/>
            <person name="De Carvalho L.P.S."/>
            <person name="Shen B."/>
        </authorList>
    </citation>
    <scope>NUCLEOTIDE SEQUENCE [LARGE SCALE GENOMIC DNA]</scope>
    <source>
        <strain evidence="2 3">NPDC020327</strain>
    </source>
</reference>
<evidence type="ECO:0000313" key="2">
    <source>
        <dbReference type="EMBL" id="MFI1963398.1"/>
    </source>
</evidence>
<dbReference type="RefSeq" id="WP_398718021.1">
    <property type="nucleotide sequence ID" value="NZ_JBIRWE010000001.1"/>
</dbReference>
<dbReference type="Gene3D" id="3.40.190.10">
    <property type="entry name" value="Periplasmic binding protein-like II"/>
    <property type="match status" value="2"/>
</dbReference>
<dbReference type="PANTHER" id="PTHR43649">
    <property type="entry name" value="ARABINOSE-BINDING PROTEIN-RELATED"/>
    <property type="match status" value="1"/>
</dbReference>
<dbReference type="InterPro" id="IPR050490">
    <property type="entry name" value="Bact_solute-bd_prot1"/>
</dbReference>
<dbReference type="EMBL" id="JBIRWE010000001">
    <property type="protein sequence ID" value="MFI1963398.1"/>
    <property type="molecule type" value="Genomic_DNA"/>
</dbReference>